<organism evidence="1">
    <name type="scientific">uncultured Caudovirales phage</name>
    <dbReference type="NCBI Taxonomy" id="2100421"/>
    <lineage>
        <taxon>Viruses</taxon>
        <taxon>Duplodnaviria</taxon>
        <taxon>Heunggongvirae</taxon>
        <taxon>Uroviricota</taxon>
        <taxon>Caudoviricetes</taxon>
        <taxon>Peduoviridae</taxon>
        <taxon>Maltschvirus</taxon>
        <taxon>Maltschvirus maltsch</taxon>
    </lineage>
</organism>
<proteinExistence type="predicted"/>
<dbReference type="EMBL" id="LR796380">
    <property type="protein sequence ID" value="CAB4140777.1"/>
    <property type="molecule type" value="Genomic_DNA"/>
</dbReference>
<name>A0A6J5M5L9_9CAUD</name>
<evidence type="ECO:0000313" key="1">
    <source>
        <dbReference type="EMBL" id="CAB4140777.1"/>
    </source>
</evidence>
<protein>
    <submittedName>
        <fullName evidence="1">Uncharacterized protein</fullName>
    </submittedName>
</protein>
<reference evidence="1" key="1">
    <citation type="submission" date="2020-04" db="EMBL/GenBank/DDBJ databases">
        <authorList>
            <person name="Chiriac C."/>
            <person name="Salcher M."/>
            <person name="Ghai R."/>
            <person name="Kavagutti S V."/>
        </authorList>
    </citation>
    <scope>NUCLEOTIDE SEQUENCE</scope>
</reference>
<accession>A0A6J5M5L9</accession>
<gene>
    <name evidence="1" type="ORF">UFOVP395_112</name>
</gene>
<sequence>MTKSEESMAICAIRYTMGRRSYVVAEGQEWALQWGRKSKWVRDIIRRDLREEVSQCDQGFQSLGDHFDEWCWRKVLEDLDKMAELDAMEESNR</sequence>